<organism evidence="2 3">
    <name type="scientific">Gossypium australe</name>
    <dbReference type="NCBI Taxonomy" id="47621"/>
    <lineage>
        <taxon>Eukaryota</taxon>
        <taxon>Viridiplantae</taxon>
        <taxon>Streptophyta</taxon>
        <taxon>Embryophyta</taxon>
        <taxon>Tracheophyta</taxon>
        <taxon>Spermatophyta</taxon>
        <taxon>Magnoliopsida</taxon>
        <taxon>eudicotyledons</taxon>
        <taxon>Gunneridae</taxon>
        <taxon>Pentapetalae</taxon>
        <taxon>rosids</taxon>
        <taxon>malvids</taxon>
        <taxon>Malvales</taxon>
        <taxon>Malvaceae</taxon>
        <taxon>Malvoideae</taxon>
        <taxon>Gossypium</taxon>
    </lineage>
</organism>
<proteinExistence type="predicted"/>
<dbReference type="GO" id="GO:0051783">
    <property type="term" value="P:regulation of nuclear division"/>
    <property type="evidence" value="ECO:0007669"/>
    <property type="project" value="InterPro"/>
</dbReference>
<protein>
    <submittedName>
        <fullName evidence="2">Protein POLYCHOME-like</fullName>
    </submittedName>
</protein>
<comment type="caution">
    <text evidence="2">The sequence shown here is derived from an EMBL/GenBank/DDBJ whole genome shotgun (WGS) entry which is preliminary data.</text>
</comment>
<dbReference type="InterPro" id="IPR034590">
    <property type="entry name" value="POLYCHOME/GIG1"/>
</dbReference>
<dbReference type="Proteomes" id="UP000325315">
    <property type="component" value="Unassembled WGS sequence"/>
</dbReference>
<feature type="compositionally biased region" description="Polar residues" evidence="1">
    <location>
        <begin position="53"/>
        <end position="64"/>
    </location>
</feature>
<feature type="region of interest" description="Disordered" evidence="1">
    <location>
        <begin position="53"/>
        <end position="78"/>
    </location>
</feature>
<keyword evidence="3" id="KW-1185">Reference proteome</keyword>
<dbReference type="EMBL" id="SMMG02000005">
    <property type="protein sequence ID" value="KAA3472063.1"/>
    <property type="molecule type" value="Genomic_DNA"/>
</dbReference>
<dbReference type="PANTHER" id="PTHR35119">
    <property type="entry name" value="PROTEIN POLYCHOME"/>
    <property type="match status" value="1"/>
</dbReference>
<evidence type="ECO:0000313" key="3">
    <source>
        <dbReference type="Proteomes" id="UP000325315"/>
    </source>
</evidence>
<sequence length="188" mass="20708">MAESRDRLGRAVDIVEVFARRRSGPLGILSDESMDLLGSPVRQSVTRSRNLYRSTGRENASVTPSPFGRGRGRGTGCNQAIERRRARLGDGEGQIVETPILPHDETILGSNISSVAQLEHNFSTPASTTRLKPCPASVRNVSKILLNVTNQKPEESSEETPRAKKAERQNKVRTLMSMRLSVLVVDFL</sequence>
<dbReference type="AlphaFoldDB" id="A0A5B6VSJ0"/>
<reference evidence="3" key="1">
    <citation type="journal article" date="2019" name="Plant Biotechnol. J.">
        <title>Genome sequencing of the Australian wild diploid species Gossypium australe highlights disease resistance and delayed gland morphogenesis.</title>
        <authorList>
            <person name="Cai Y."/>
            <person name="Cai X."/>
            <person name="Wang Q."/>
            <person name="Wang P."/>
            <person name="Zhang Y."/>
            <person name="Cai C."/>
            <person name="Xu Y."/>
            <person name="Wang K."/>
            <person name="Zhou Z."/>
            <person name="Wang C."/>
            <person name="Geng S."/>
            <person name="Li B."/>
            <person name="Dong Q."/>
            <person name="Hou Y."/>
            <person name="Wang H."/>
            <person name="Ai P."/>
            <person name="Liu Z."/>
            <person name="Yi F."/>
            <person name="Sun M."/>
            <person name="An G."/>
            <person name="Cheng J."/>
            <person name="Zhang Y."/>
            <person name="Shi Q."/>
            <person name="Xie Y."/>
            <person name="Shi X."/>
            <person name="Chang Y."/>
            <person name="Huang F."/>
            <person name="Chen Y."/>
            <person name="Hong S."/>
            <person name="Mi L."/>
            <person name="Sun Q."/>
            <person name="Zhang L."/>
            <person name="Zhou B."/>
            <person name="Peng R."/>
            <person name="Zhang X."/>
            <person name="Liu F."/>
        </authorList>
    </citation>
    <scope>NUCLEOTIDE SEQUENCE [LARGE SCALE GENOMIC DNA]</scope>
    <source>
        <strain evidence="3">cv. PA1801</strain>
    </source>
</reference>
<feature type="compositionally biased region" description="Basic and acidic residues" evidence="1">
    <location>
        <begin position="152"/>
        <end position="169"/>
    </location>
</feature>
<dbReference type="PANTHER" id="PTHR35119:SF1">
    <property type="entry name" value="PROTEIN POLYCHOME"/>
    <property type="match status" value="1"/>
</dbReference>
<accession>A0A5B6VSJ0</accession>
<evidence type="ECO:0000313" key="2">
    <source>
        <dbReference type="EMBL" id="KAA3472063.1"/>
    </source>
</evidence>
<name>A0A5B6VSJ0_9ROSI</name>
<dbReference type="OrthoDB" id="1916775at2759"/>
<dbReference type="GO" id="GO:0005634">
    <property type="term" value="C:nucleus"/>
    <property type="evidence" value="ECO:0007669"/>
    <property type="project" value="InterPro"/>
</dbReference>
<evidence type="ECO:0000256" key="1">
    <source>
        <dbReference type="SAM" id="MobiDB-lite"/>
    </source>
</evidence>
<gene>
    <name evidence="2" type="ORF">EPI10_022572</name>
</gene>
<feature type="region of interest" description="Disordered" evidence="1">
    <location>
        <begin position="150"/>
        <end position="169"/>
    </location>
</feature>